<evidence type="ECO:0000256" key="7">
    <source>
        <dbReference type="ARBA" id="ARBA00023136"/>
    </source>
</evidence>
<keyword evidence="7 14" id="KW-0472">Membrane</keyword>
<feature type="transmembrane region" description="Helical" evidence="14">
    <location>
        <begin position="124"/>
        <end position="144"/>
    </location>
</feature>
<evidence type="ECO:0000256" key="10">
    <source>
        <dbReference type="ARBA" id="ARBA00023319"/>
    </source>
</evidence>
<evidence type="ECO:0000256" key="11">
    <source>
        <dbReference type="ARBA" id="ARBA00029587"/>
    </source>
</evidence>
<dbReference type="GO" id="GO:0005886">
    <property type="term" value="C:plasma membrane"/>
    <property type="evidence" value="ECO:0007669"/>
    <property type="project" value="TreeGrafter"/>
</dbReference>
<comment type="caution">
    <text evidence="16">The sequence shown here is derived from an EMBL/GenBank/DDBJ whole genome shotgun (WGS) entry which is preliminary data.</text>
</comment>
<organism evidence="16 17">
    <name type="scientific">Pyxicephalus adspersus</name>
    <name type="common">African bullfrog</name>
    <dbReference type="NCBI Taxonomy" id="30357"/>
    <lineage>
        <taxon>Eukaryota</taxon>
        <taxon>Metazoa</taxon>
        <taxon>Chordata</taxon>
        <taxon>Craniata</taxon>
        <taxon>Vertebrata</taxon>
        <taxon>Euteleostomi</taxon>
        <taxon>Amphibia</taxon>
        <taxon>Batrachia</taxon>
        <taxon>Anura</taxon>
        <taxon>Neobatrachia</taxon>
        <taxon>Ranoidea</taxon>
        <taxon>Pyxicephalidae</taxon>
        <taxon>Pyxicephalinae</taxon>
        <taxon>Pyxicephalus</taxon>
    </lineage>
</organism>
<dbReference type="EMBL" id="DYDO01000011">
    <property type="protein sequence ID" value="DBA16178.1"/>
    <property type="molecule type" value="Genomic_DNA"/>
</dbReference>
<dbReference type="SMART" id="SM00406">
    <property type="entry name" value="IGv"/>
    <property type="match status" value="1"/>
</dbReference>
<comment type="function">
    <text evidence="13">Creation of an extracellular membrane face which guides the wrapping process and ultimately compacts adjacent lamellae.</text>
</comment>
<dbReference type="FunFam" id="2.60.40.10:FF:000193">
    <property type="entry name" value="Myelin protein zero-like 1 like"/>
    <property type="match status" value="1"/>
</dbReference>
<evidence type="ECO:0000313" key="16">
    <source>
        <dbReference type="EMBL" id="DBA16178.1"/>
    </source>
</evidence>
<protein>
    <recommendedName>
        <fullName evidence="3">Myelin protein P0</fullName>
    </recommendedName>
    <alternativeName>
        <fullName evidence="12">Myelin peripheral protein</fullName>
    </alternativeName>
    <alternativeName>
        <fullName evidence="11">Myelin protein zero</fullName>
    </alternativeName>
</protein>
<evidence type="ECO:0000256" key="1">
    <source>
        <dbReference type="ARBA" id="ARBA00004479"/>
    </source>
</evidence>
<dbReference type="InterPro" id="IPR013106">
    <property type="entry name" value="Ig_V-set"/>
</dbReference>
<dbReference type="PANTHER" id="PTHR13869">
    <property type="entry name" value="MYELIN P0 RELATED"/>
    <property type="match status" value="1"/>
</dbReference>
<evidence type="ECO:0000256" key="8">
    <source>
        <dbReference type="ARBA" id="ARBA00023157"/>
    </source>
</evidence>
<name>A0AAV3A244_PYXAD</name>
<keyword evidence="5" id="KW-0732">Signal</keyword>
<evidence type="ECO:0000256" key="5">
    <source>
        <dbReference type="ARBA" id="ARBA00022729"/>
    </source>
</evidence>
<dbReference type="PANTHER" id="PTHR13869:SF20">
    <property type="entry name" value="MYELIN PROTEIN ZERO-LIKE PROTEIN 3"/>
    <property type="match status" value="1"/>
</dbReference>
<evidence type="ECO:0000256" key="12">
    <source>
        <dbReference type="ARBA" id="ARBA00032781"/>
    </source>
</evidence>
<dbReference type="AlphaFoldDB" id="A0AAV3A244"/>
<evidence type="ECO:0000313" key="17">
    <source>
        <dbReference type="Proteomes" id="UP001181693"/>
    </source>
</evidence>
<keyword evidence="6 14" id="KW-1133">Transmembrane helix</keyword>
<evidence type="ECO:0000256" key="4">
    <source>
        <dbReference type="ARBA" id="ARBA00022692"/>
    </source>
</evidence>
<keyword evidence="9" id="KW-0325">Glycoprotein</keyword>
<evidence type="ECO:0000256" key="2">
    <source>
        <dbReference type="ARBA" id="ARBA00007180"/>
    </source>
</evidence>
<accession>A0AAV3A244</accession>
<comment type="subcellular location">
    <subcellularLocation>
        <location evidence="1">Membrane</location>
        <topology evidence="1">Single-pass type I membrane protein</topology>
    </subcellularLocation>
</comment>
<dbReference type="SMART" id="SM00409">
    <property type="entry name" value="IG"/>
    <property type="match status" value="1"/>
</dbReference>
<comment type="similarity">
    <text evidence="2">Belongs to the myelin P0 protein family.</text>
</comment>
<dbReference type="Proteomes" id="UP001181693">
    <property type="component" value="Unassembled WGS sequence"/>
</dbReference>
<keyword evidence="8" id="KW-1015">Disulfide bond</keyword>
<evidence type="ECO:0000259" key="15">
    <source>
        <dbReference type="PROSITE" id="PS50835"/>
    </source>
</evidence>
<gene>
    <name evidence="16" type="ORF">GDO54_003597</name>
</gene>
<proteinExistence type="inferred from homology"/>
<evidence type="ECO:0000256" key="3">
    <source>
        <dbReference type="ARBA" id="ARBA00020871"/>
    </source>
</evidence>
<evidence type="ECO:0000256" key="14">
    <source>
        <dbReference type="SAM" id="Phobius"/>
    </source>
</evidence>
<evidence type="ECO:0000256" key="6">
    <source>
        <dbReference type="ARBA" id="ARBA00022989"/>
    </source>
</evidence>
<dbReference type="PROSITE" id="PS50835">
    <property type="entry name" value="IG_LIKE"/>
    <property type="match status" value="1"/>
</dbReference>
<dbReference type="Pfam" id="PF07686">
    <property type="entry name" value="V-set"/>
    <property type="match status" value="1"/>
</dbReference>
<keyword evidence="4 14" id="KW-0812">Transmembrane</keyword>
<dbReference type="InterPro" id="IPR036179">
    <property type="entry name" value="Ig-like_dom_sf"/>
</dbReference>
<feature type="domain" description="Ig-like" evidence="15">
    <location>
        <begin position="10"/>
        <end position="111"/>
    </location>
</feature>
<reference evidence="16" key="1">
    <citation type="thesis" date="2020" institute="ProQuest LLC" country="789 East Eisenhower Parkway, Ann Arbor, MI, USA">
        <title>Comparative Genomics and Chromosome Evolution.</title>
        <authorList>
            <person name="Mudd A.B."/>
        </authorList>
    </citation>
    <scope>NUCLEOTIDE SEQUENCE</scope>
    <source>
        <strain evidence="16">1538</strain>
        <tissue evidence="16">Blood</tissue>
    </source>
</reference>
<keyword evidence="10" id="KW-0393">Immunoglobulin domain</keyword>
<evidence type="ECO:0000256" key="13">
    <source>
        <dbReference type="ARBA" id="ARBA00058349"/>
    </source>
</evidence>
<dbReference type="InterPro" id="IPR003599">
    <property type="entry name" value="Ig_sub"/>
</dbReference>
<dbReference type="InterPro" id="IPR013783">
    <property type="entry name" value="Ig-like_fold"/>
</dbReference>
<keyword evidence="17" id="KW-1185">Reference proteome</keyword>
<dbReference type="PRINTS" id="PR00213">
    <property type="entry name" value="MYELINP0"/>
</dbReference>
<dbReference type="InterPro" id="IPR000920">
    <property type="entry name" value="Myelin_P0-rel"/>
</dbReference>
<dbReference type="SUPFAM" id="SSF48726">
    <property type="entry name" value="Immunoglobulin"/>
    <property type="match status" value="1"/>
</dbReference>
<evidence type="ECO:0000256" key="9">
    <source>
        <dbReference type="ARBA" id="ARBA00023180"/>
    </source>
</evidence>
<dbReference type="Gene3D" id="2.60.40.10">
    <property type="entry name" value="Immunoglobulins"/>
    <property type="match status" value="1"/>
</dbReference>
<sequence>MDSAVYGVVGESVKLWCGFYSTVPVSKFVTVDWRYRQKDGGPTVPILHYQSKAYPILEGSFKDRVTWEGDVERGDASIRIENLRLTDNGTLFCVVRNPPDVHGKVPEMKLTVTLHSLSFKFNTAILLASLVFIPSVLVAIVLLVRMKRAIRRERSRNKKNKKSPIEASQE</sequence>
<dbReference type="InterPro" id="IPR007110">
    <property type="entry name" value="Ig-like_dom"/>
</dbReference>